<name>A0A7S9LR62_9RHOB</name>
<organism evidence="2 3">
    <name type="scientific">Pontivivens ytuae</name>
    <dbReference type="NCBI Taxonomy" id="2789856"/>
    <lineage>
        <taxon>Bacteria</taxon>
        <taxon>Pseudomonadati</taxon>
        <taxon>Pseudomonadota</taxon>
        <taxon>Alphaproteobacteria</taxon>
        <taxon>Rhodobacterales</taxon>
        <taxon>Paracoccaceae</taxon>
        <taxon>Pontivivens</taxon>
    </lineage>
</organism>
<protein>
    <submittedName>
        <fullName evidence="2">Uncharacterized protein</fullName>
    </submittedName>
</protein>
<dbReference type="KEGG" id="poz:I0K15_18755"/>
<dbReference type="RefSeq" id="WP_196103000.1">
    <property type="nucleotide sequence ID" value="NZ_CP064942.1"/>
</dbReference>
<proteinExistence type="predicted"/>
<keyword evidence="1" id="KW-0175">Coiled coil</keyword>
<accession>A0A7S9LR62</accession>
<dbReference type="Proteomes" id="UP000594800">
    <property type="component" value="Chromosome"/>
</dbReference>
<evidence type="ECO:0000313" key="3">
    <source>
        <dbReference type="Proteomes" id="UP000594800"/>
    </source>
</evidence>
<dbReference type="AlphaFoldDB" id="A0A7S9LR62"/>
<dbReference type="EMBL" id="CP064942">
    <property type="protein sequence ID" value="QPH53791.1"/>
    <property type="molecule type" value="Genomic_DNA"/>
</dbReference>
<gene>
    <name evidence="2" type="ORF">I0K15_18755</name>
</gene>
<keyword evidence="3" id="KW-1185">Reference proteome</keyword>
<evidence type="ECO:0000313" key="2">
    <source>
        <dbReference type="EMBL" id="QPH53791.1"/>
    </source>
</evidence>
<sequence length="81" mass="8885">MSEIEDLEGRIARAMGRIEAALAAQKPAEGADPVALRRLERVNVALRGQLKDMELKREADIAQLDGLIAELRPLVEEAEHG</sequence>
<reference evidence="2 3" key="1">
    <citation type="submission" date="2020-11" db="EMBL/GenBank/DDBJ databases">
        <title>Description of Pontivivens ytuae sp. nov. isolated from deep sea sediment of Mariana Trench.</title>
        <authorList>
            <person name="Wang Z."/>
            <person name="Sun Q.-L."/>
            <person name="Xu X.-D."/>
            <person name="Tang Y.-Z."/>
            <person name="Zhang J."/>
        </authorList>
    </citation>
    <scope>NUCLEOTIDE SEQUENCE [LARGE SCALE GENOMIC DNA]</scope>
    <source>
        <strain evidence="2 3">MT2928</strain>
    </source>
</reference>
<feature type="coiled-coil region" evidence="1">
    <location>
        <begin position="4"/>
        <end position="56"/>
    </location>
</feature>
<evidence type="ECO:0000256" key="1">
    <source>
        <dbReference type="SAM" id="Coils"/>
    </source>
</evidence>